<evidence type="ECO:0000313" key="2">
    <source>
        <dbReference type="EMBL" id="RHH74690.1"/>
    </source>
</evidence>
<protein>
    <submittedName>
        <fullName evidence="1">DUF1320 domain-containing protein</fullName>
    </submittedName>
</protein>
<reference evidence="3 4" key="1">
    <citation type="submission" date="2018-08" db="EMBL/GenBank/DDBJ databases">
        <title>A genome reference for cultivated species of the human gut microbiota.</title>
        <authorList>
            <person name="Zou Y."/>
            <person name="Xue W."/>
            <person name="Luo G."/>
        </authorList>
    </citation>
    <scope>NUCLEOTIDE SEQUENCE [LARGE SCALE GENOMIC DNA]</scope>
    <source>
        <strain evidence="2 3">AM16-50</strain>
        <strain evidence="1 4">AM50-15</strain>
    </source>
</reference>
<dbReference type="Proteomes" id="UP000285173">
    <property type="component" value="Unassembled WGS sequence"/>
</dbReference>
<evidence type="ECO:0000313" key="4">
    <source>
        <dbReference type="Proteomes" id="UP000285173"/>
    </source>
</evidence>
<dbReference type="Proteomes" id="UP000283732">
    <property type="component" value="Unassembled WGS sequence"/>
</dbReference>
<evidence type="ECO:0000313" key="1">
    <source>
        <dbReference type="EMBL" id="RGZ50283.1"/>
    </source>
</evidence>
<accession>A0A413NNZ6</accession>
<organism evidence="1 4">
    <name type="scientific">Parabacteroides merdae</name>
    <dbReference type="NCBI Taxonomy" id="46503"/>
    <lineage>
        <taxon>Bacteria</taxon>
        <taxon>Pseudomonadati</taxon>
        <taxon>Bacteroidota</taxon>
        <taxon>Bacteroidia</taxon>
        <taxon>Bacteroidales</taxon>
        <taxon>Tannerellaceae</taxon>
        <taxon>Parabacteroides</taxon>
    </lineage>
</organism>
<dbReference type="RefSeq" id="WP_122202658.1">
    <property type="nucleotide sequence ID" value="NZ_QRKC01000011.1"/>
</dbReference>
<dbReference type="EMBL" id="QRKC01000011">
    <property type="protein sequence ID" value="RHH74690.1"/>
    <property type="molecule type" value="Genomic_DNA"/>
</dbReference>
<sequence>MFIEISELNTVAAEYKVEEITDYDSSIAQQCILAAVKRVRRLLSGRYDVDAIFSTTGEERDAELVEICKNIALWFLIRRCNVDILYNRVKETYDRDMAYLRELKEGSIPSDLPLRETDGQPVSMLRAGSNRKFSHSW</sequence>
<evidence type="ECO:0000313" key="3">
    <source>
        <dbReference type="Proteomes" id="UP000283732"/>
    </source>
</evidence>
<name>A0A413NNZ6_9BACT</name>
<comment type="caution">
    <text evidence="1">The sequence shown here is derived from an EMBL/GenBank/DDBJ whole genome shotgun (WGS) entry which is preliminary data.</text>
</comment>
<gene>
    <name evidence="2" type="ORF">DW191_17400</name>
    <name evidence="1" type="ORF">DW986_03185</name>
</gene>
<dbReference type="EMBL" id="QSEF01000004">
    <property type="protein sequence ID" value="RGZ50283.1"/>
    <property type="molecule type" value="Genomic_DNA"/>
</dbReference>
<dbReference type="AlphaFoldDB" id="A0A413NNZ6"/>
<proteinExistence type="predicted"/>